<dbReference type="Pfam" id="PF22893">
    <property type="entry name" value="ULD_2"/>
    <property type="match status" value="1"/>
</dbReference>
<protein>
    <recommendedName>
        <fullName evidence="1">Ubiquitin-like domain-containing protein</fullName>
    </recommendedName>
</protein>
<sequence length="522" mass="60063">MSFNLTYGAFGDLITTIQLICQLTQALSESRGARGEFQELVVELREFQGLLQMLQLFWQRKKQCPELNCLVNLVQPVITDCRELIKVFLEKAVTKYGRSLLRHKGSRLNFRDAFKMIQWNMCEKDEVKKLHHQLSSKKATILLAQQQAQGIADEQDLAIMSKRISALIDAEQDAEQVIGQRLSQLIDKIDEEARTSSRIEGVVNMVRSTIASVSDNVVAIRSTVTNIEQVVLTLPSMIARLSVYSNNNTVFIEDAFGWKIPVLLDTQPSWETVHCIIRDQFTRQSYVGIDLVNAQRYILQHSQTGRDARLDLPFHQVARPGQTWDMSMIFDDLWDDALRKEGKSNCPACGCVNEVDNPDFDVTCRNTRCRYMYRRVVDISAIDENFLLKQAAACRANQGRHAIDTTEDYDTDEDDFVSNSLERAVQRHLQKAEFPDITVETFKRVRLLSRWENRLESRENKPFFSSGSLNFWRFTTESSPHRFQIFYWSQTRTVGTNNYSAFPIQTYCETVSDRTEAARLAS</sequence>
<dbReference type="Proteomes" id="UP000829685">
    <property type="component" value="Unassembled WGS sequence"/>
</dbReference>
<keyword evidence="3" id="KW-1185">Reference proteome</keyword>
<name>A0A9P9WPH2_9PEZI</name>
<dbReference type="PANTHER" id="PTHR38886:SF1">
    <property type="entry name" value="NACHT-NTPASE AND P-LOOP NTPASES N-TERMINAL DOMAIN-CONTAINING PROTEIN"/>
    <property type="match status" value="1"/>
</dbReference>
<dbReference type="InterPro" id="IPR054464">
    <property type="entry name" value="ULD_fung"/>
</dbReference>
<dbReference type="PANTHER" id="PTHR38886">
    <property type="entry name" value="SESA DOMAIN-CONTAINING PROTEIN"/>
    <property type="match status" value="1"/>
</dbReference>
<evidence type="ECO:0000259" key="1">
    <source>
        <dbReference type="Pfam" id="PF22893"/>
    </source>
</evidence>
<gene>
    <name evidence="2" type="ORF">JX265_005138</name>
</gene>
<evidence type="ECO:0000313" key="3">
    <source>
        <dbReference type="Proteomes" id="UP000829685"/>
    </source>
</evidence>
<feature type="domain" description="Ubiquitin-like" evidence="1">
    <location>
        <begin position="247"/>
        <end position="331"/>
    </location>
</feature>
<accession>A0A9P9WPH2</accession>
<dbReference type="AlphaFoldDB" id="A0A9P9WPH2"/>
<comment type="caution">
    <text evidence="2">The sequence shown here is derived from an EMBL/GenBank/DDBJ whole genome shotgun (WGS) entry which is preliminary data.</text>
</comment>
<dbReference type="EMBL" id="JAFIMR010000010">
    <property type="protein sequence ID" value="KAI1873516.1"/>
    <property type="molecule type" value="Genomic_DNA"/>
</dbReference>
<proteinExistence type="predicted"/>
<evidence type="ECO:0000313" key="2">
    <source>
        <dbReference type="EMBL" id="KAI1873516.1"/>
    </source>
</evidence>
<reference evidence="2" key="1">
    <citation type="submission" date="2021-03" db="EMBL/GenBank/DDBJ databases">
        <title>Revisited historic fungal species revealed as producer of novel bioactive compounds through whole genome sequencing and comparative genomics.</title>
        <authorList>
            <person name="Vignolle G.A."/>
            <person name="Hochenegger N."/>
            <person name="Mach R.L."/>
            <person name="Mach-Aigner A.R."/>
            <person name="Javad Rahimi M."/>
            <person name="Salim K.A."/>
            <person name="Chan C.M."/>
            <person name="Lim L.B.L."/>
            <person name="Cai F."/>
            <person name="Druzhinina I.S."/>
            <person name="U'Ren J.M."/>
            <person name="Derntl C."/>
        </authorList>
    </citation>
    <scope>NUCLEOTIDE SEQUENCE</scope>
    <source>
        <strain evidence="2">TUCIM 5799</strain>
    </source>
</reference>
<organism evidence="2 3">
    <name type="scientific">Neoarthrinium moseri</name>
    <dbReference type="NCBI Taxonomy" id="1658444"/>
    <lineage>
        <taxon>Eukaryota</taxon>
        <taxon>Fungi</taxon>
        <taxon>Dikarya</taxon>
        <taxon>Ascomycota</taxon>
        <taxon>Pezizomycotina</taxon>
        <taxon>Sordariomycetes</taxon>
        <taxon>Xylariomycetidae</taxon>
        <taxon>Amphisphaeriales</taxon>
        <taxon>Apiosporaceae</taxon>
        <taxon>Neoarthrinium</taxon>
    </lineage>
</organism>